<reference evidence="2 3" key="1">
    <citation type="submission" date="2020-04" db="EMBL/GenBank/DDBJ databases">
        <title>Draft genome of Pyxidicoccus fallax type strain.</title>
        <authorList>
            <person name="Whitworth D.E."/>
        </authorList>
    </citation>
    <scope>NUCLEOTIDE SEQUENCE [LARGE SCALE GENOMIC DNA]</scope>
    <source>
        <strain evidence="2 3">DSM 14698</strain>
    </source>
</reference>
<name>A0A848LFN2_9BACT</name>
<gene>
    <name evidence="2" type="ORF">HG543_20925</name>
</gene>
<sequence>MAKRDEKEQQKRDAGGETGYAEDIKHVQATRPDPWPGIEGRSKGEEDDLPTGTPREEQADVTQAQRQLEKDMDGVMEEPTRE</sequence>
<dbReference type="RefSeq" id="WP_169346581.1">
    <property type="nucleotide sequence ID" value="NZ_JABBJJ010000094.1"/>
</dbReference>
<dbReference type="AlphaFoldDB" id="A0A848LFN2"/>
<feature type="compositionally biased region" description="Basic and acidic residues" evidence="1">
    <location>
        <begin position="67"/>
        <end position="82"/>
    </location>
</feature>
<evidence type="ECO:0000256" key="1">
    <source>
        <dbReference type="SAM" id="MobiDB-lite"/>
    </source>
</evidence>
<evidence type="ECO:0000313" key="3">
    <source>
        <dbReference type="Proteomes" id="UP000518300"/>
    </source>
</evidence>
<feature type="compositionally biased region" description="Basic and acidic residues" evidence="1">
    <location>
        <begin position="1"/>
        <end position="15"/>
    </location>
</feature>
<proteinExistence type="predicted"/>
<keyword evidence="3" id="KW-1185">Reference proteome</keyword>
<dbReference type="EMBL" id="JABBJJ010000094">
    <property type="protein sequence ID" value="NMO17304.1"/>
    <property type="molecule type" value="Genomic_DNA"/>
</dbReference>
<dbReference type="Proteomes" id="UP000518300">
    <property type="component" value="Unassembled WGS sequence"/>
</dbReference>
<organism evidence="2 3">
    <name type="scientific">Pyxidicoccus fallax</name>
    <dbReference type="NCBI Taxonomy" id="394095"/>
    <lineage>
        <taxon>Bacteria</taxon>
        <taxon>Pseudomonadati</taxon>
        <taxon>Myxococcota</taxon>
        <taxon>Myxococcia</taxon>
        <taxon>Myxococcales</taxon>
        <taxon>Cystobacterineae</taxon>
        <taxon>Myxococcaceae</taxon>
        <taxon>Pyxidicoccus</taxon>
    </lineage>
</organism>
<evidence type="ECO:0000313" key="2">
    <source>
        <dbReference type="EMBL" id="NMO17304.1"/>
    </source>
</evidence>
<protein>
    <submittedName>
        <fullName evidence="2">Uncharacterized protein</fullName>
    </submittedName>
</protein>
<comment type="caution">
    <text evidence="2">The sequence shown here is derived from an EMBL/GenBank/DDBJ whole genome shotgun (WGS) entry which is preliminary data.</text>
</comment>
<accession>A0A848LFN2</accession>
<feature type="region of interest" description="Disordered" evidence="1">
    <location>
        <begin position="1"/>
        <end position="82"/>
    </location>
</feature>